<accession>A0A0E9TAL9</accession>
<evidence type="ECO:0000313" key="1">
    <source>
        <dbReference type="EMBL" id="JAH50477.1"/>
    </source>
</evidence>
<name>A0A0E9TAL9_ANGAN</name>
<sequence length="45" mass="5309">MYVRLFFFFYVILEQAVKHKGKLAAVILFGTVNIAVCYTINQRWP</sequence>
<dbReference type="AlphaFoldDB" id="A0A0E9TAL9"/>
<proteinExistence type="predicted"/>
<organism evidence="1">
    <name type="scientific">Anguilla anguilla</name>
    <name type="common">European freshwater eel</name>
    <name type="synonym">Muraena anguilla</name>
    <dbReference type="NCBI Taxonomy" id="7936"/>
    <lineage>
        <taxon>Eukaryota</taxon>
        <taxon>Metazoa</taxon>
        <taxon>Chordata</taxon>
        <taxon>Craniata</taxon>
        <taxon>Vertebrata</taxon>
        <taxon>Euteleostomi</taxon>
        <taxon>Actinopterygii</taxon>
        <taxon>Neopterygii</taxon>
        <taxon>Teleostei</taxon>
        <taxon>Anguilliformes</taxon>
        <taxon>Anguillidae</taxon>
        <taxon>Anguilla</taxon>
    </lineage>
</organism>
<reference evidence="1" key="2">
    <citation type="journal article" date="2015" name="Fish Shellfish Immunol.">
        <title>Early steps in the European eel (Anguilla anguilla)-Vibrio vulnificus interaction in the gills: Role of the RtxA13 toxin.</title>
        <authorList>
            <person name="Callol A."/>
            <person name="Pajuelo D."/>
            <person name="Ebbesson L."/>
            <person name="Teles M."/>
            <person name="MacKenzie S."/>
            <person name="Amaro C."/>
        </authorList>
    </citation>
    <scope>NUCLEOTIDE SEQUENCE</scope>
</reference>
<protein>
    <submittedName>
        <fullName evidence="1">Uncharacterized protein</fullName>
    </submittedName>
</protein>
<dbReference type="EMBL" id="GBXM01058100">
    <property type="protein sequence ID" value="JAH50477.1"/>
    <property type="molecule type" value="Transcribed_RNA"/>
</dbReference>
<reference evidence="1" key="1">
    <citation type="submission" date="2014-11" db="EMBL/GenBank/DDBJ databases">
        <authorList>
            <person name="Amaro Gonzalez C."/>
        </authorList>
    </citation>
    <scope>NUCLEOTIDE SEQUENCE</scope>
</reference>